<dbReference type="CDD" id="cd06225">
    <property type="entry name" value="HAMP"/>
    <property type="match status" value="1"/>
</dbReference>
<dbReference type="SUPFAM" id="SSF47384">
    <property type="entry name" value="Homodimeric domain of signal transducing histidine kinase"/>
    <property type="match status" value="1"/>
</dbReference>
<dbReference type="PROSITE" id="PS50109">
    <property type="entry name" value="HIS_KIN"/>
    <property type="match status" value="1"/>
</dbReference>
<keyword evidence="5" id="KW-0597">Phosphoprotein</keyword>
<comment type="subcellular location">
    <subcellularLocation>
        <location evidence="2">Cell membrane</location>
        <topology evidence="2">Multi-pass membrane protein</topology>
    </subcellularLocation>
</comment>
<keyword evidence="8 13" id="KW-0418">Kinase</keyword>
<evidence type="ECO:0000256" key="4">
    <source>
        <dbReference type="ARBA" id="ARBA00022475"/>
    </source>
</evidence>
<dbReference type="SUPFAM" id="SSF158472">
    <property type="entry name" value="HAMP domain-like"/>
    <property type="match status" value="1"/>
</dbReference>
<keyword evidence="10" id="KW-0472">Membrane</keyword>
<dbReference type="Gene3D" id="1.10.287.130">
    <property type="match status" value="1"/>
</dbReference>
<dbReference type="AlphaFoldDB" id="A0A2Z6I8G5"/>
<dbReference type="SMART" id="SM00388">
    <property type="entry name" value="HisKA"/>
    <property type="match status" value="1"/>
</dbReference>
<feature type="transmembrane region" description="Helical" evidence="10">
    <location>
        <begin position="12"/>
        <end position="35"/>
    </location>
</feature>
<evidence type="ECO:0000256" key="9">
    <source>
        <dbReference type="ARBA" id="ARBA00022840"/>
    </source>
</evidence>
<dbReference type="InterPro" id="IPR050980">
    <property type="entry name" value="2C_sensor_his_kinase"/>
</dbReference>
<feature type="domain" description="Histidine kinase" evidence="11">
    <location>
        <begin position="246"/>
        <end position="462"/>
    </location>
</feature>
<dbReference type="GO" id="GO:0000155">
    <property type="term" value="F:phosphorelay sensor kinase activity"/>
    <property type="evidence" value="ECO:0007669"/>
    <property type="project" value="InterPro"/>
</dbReference>
<evidence type="ECO:0000256" key="2">
    <source>
        <dbReference type="ARBA" id="ARBA00004651"/>
    </source>
</evidence>
<keyword evidence="7" id="KW-0547">Nucleotide-binding</keyword>
<evidence type="ECO:0000259" key="11">
    <source>
        <dbReference type="PROSITE" id="PS50109"/>
    </source>
</evidence>
<dbReference type="RefSeq" id="WP_120175849.1">
    <property type="nucleotide sequence ID" value="NZ_AP018786.1"/>
</dbReference>
<evidence type="ECO:0000313" key="14">
    <source>
        <dbReference type="Proteomes" id="UP000271003"/>
    </source>
</evidence>
<dbReference type="InterPro" id="IPR036097">
    <property type="entry name" value="HisK_dim/P_sf"/>
</dbReference>
<name>A0A2Z6I8G5_9BURK</name>
<dbReference type="EC" id="2.7.13.3" evidence="3"/>
<evidence type="ECO:0000256" key="5">
    <source>
        <dbReference type="ARBA" id="ARBA00022553"/>
    </source>
</evidence>
<dbReference type="InterPro" id="IPR003661">
    <property type="entry name" value="HisK_dim/P_dom"/>
</dbReference>
<dbReference type="InterPro" id="IPR005467">
    <property type="entry name" value="His_kinase_dom"/>
</dbReference>
<keyword evidence="6" id="KW-0808">Transferase</keyword>
<keyword evidence="4" id="KW-1003">Cell membrane</keyword>
<dbReference type="InterPro" id="IPR036890">
    <property type="entry name" value="HATPase_C_sf"/>
</dbReference>
<proteinExistence type="predicted"/>
<organism evidence="13 14">
    <name type="scientific">Sutterella megalosphaeroides</name>
    <dbReference type="NCBI Taxonomy" id="2494234"/>
    <lineage>
        <taxon>Bacteria</taxon>
        <taxon>Pseudomonadati</taxon>
        <taxon>Pseudomonadota</taxon>
        <taxon>Betaproteobacteria</taxon>
        <taxon>Burkholderiales</taxon>
        <taxon>Sutterellaceae</taxon>
        <taxon>Sutterella</taxon>
    </lineage>
</organism>
<evidence type="ECO:0000256" key="10">
    <source>
        <dbReference type="SAM" id="Phobius"/>
    </source>
</evidence>
<dbReference type="PRINTS" id="PR00344">
    <property type="entry name" value="BCTRLSENSOR"/>
</dbReference>
<keyword evidence="9" id="KW-0067">ATP-binding</keyword>
<evidence type="ECO:0000313" key="13">
    <source>
        <dbReference type="EMBL" id="BBF22180.1"/>
    </source>
</evidence>
<dbReference type="Pfam" id="PF00512">
    <property type="entry name" value="HisKA"/>
    <property type="match status" value="1"/>
</dbReference>
<dbReference type="InterPro" id="IPR004358">
    <property type="entry name" value="Sig_transdc_His_kin-like_C"/>
</dbReference>
<evidence type="ECO:0000256" key="8">
    <source>
        <dbReference type="ARBA" id="ARBA00022777"/>
    </source>
</evidence>
<gene>
    <name evidence="13" type="primary">cpxA</name>
    <name evidence="13" type="ORF">SUTMEG_00710</name>
</gene>
<dbReference type="SMART" id="SM00304">
    <property type="entry name" value="HAMP"/>
    <property type="match status" value="1"/>
</dbReference>
<dbReference type="Gene3D" id="3.30.565.10">
    <property type="entry name" value="Histidine kinase-like ATPase, C-terminal domain"/>
    <property type="match status" value="1"/>
</dbReference>
<dbReference type="Pfam" id="PF02518">
    <property type="entry name" value="HATPase_c"/>
    <property type="match status" value="1"/>
</dbReference>
<evidence type="ECO:0000256" key="1">
    <source>
        <dbReference type="ARBA" id="ARBA00000085"/>
    </source>
</evidence>
<dbReference type="KEGG" id="sutt:SUTMEG_00710"/>
<dbReference type="SMART" id="SM00387">
    <property type="entry name" value="HATPase_c"/>
    <property type="match status" value="1"/>
</dbReference>
<dbReference type="GO" id="GO:0005524">
    <property type="term" value="F:ATP binding"/>
    <property type="evidence" value="ECO:0007669"/>
    <property type="project" value="UniProtKB-KW"/>
</dbReference>
<dbReference type="Gene3D" id="6.10.340.10">
    <property type="match status" value="1"/>
</dbReference>
<accession>A0A2Z6I8G5</accession>
<dbReference type="EMBL" id="AP018786">
    <property type="protein sequence ID" value="BBF22180.1"/>
    <property type="molecule type" value="Genomic_DNA"/>
</dbReference>
<evidence type="ECO:0000256" key="6">
    <source>
        <dbReference type="ARBA" id="ARBA00022679"/>
    </source>
</evidence>
<sequence>MYLRPSFRSLFWRLFAGLTVVILATAALVSVTAYLTRKQDFGIGTIDWRVSGQKSVETALLAYRYGGEAGLVDWLTSPSNHNPTVYLLAENGRELSGRPVPQLALEMLAALKEEGRLPANESDEGAVRTIEIAGHPYMVFATRTNPIPLKIRFFPGQLRGLPLVLIGLLTTLIVFGVAWVLALYYTRPLRRLDQAMERFSLGELKTRVEASIGPADDEIATLARVFDQMAERIEGLIERQRRLFHDVSHEVRSPLARIDVALALARRDPARVAPSLDRIEKEVASIDRLIEALLTYARLENNAELHEAPVDVEALLREAGDNARFEAETRAVRVETNWGSSLLEGAELLGDGPALLRAIDNVVRNAIRFTPEEGVLALEAQWHDRTLVLLCRDEGPGVPPEELPDLFRPFVRGKRESTGTGFGLGLAIAQKCVEAHKGRLEASNRTDGRTGLVVRFTLPLERAPRQSTS</sequence>
<dbReference type="PROSITE" id="PS50885">
    <property type="entry name" value="HAMP"/>
    <property type="match status" value="1"/>
</dbReference>
<dbReference type="CDD" id="cd00082">
    <property type="entry name" value="HisKA"/>
    <property type="match status" value="1"/>
</dbReference>
<dbReference type="PANTHER" id="PTHR44936:SF10">
    <property type="entry name" value="SENSOR PROTEIN RSTB"/>
    <property type="match status" value="1"/>
</dbReference>
<evidence type="ECO:0000256" key="3">
    <source>
        <dbReference type="ARBA" id="ARBA00012438"/>
    </source>
</evidence>
<dbReference type="GO" id="GO:0005886">
    <property type="term" value="C:plasma membrane"/>
    <property type="evidence" value="ECO:0007669"/>
    <property type="project" value="UniProtKB-SubCell"/>
</dbReference>
<evidence type="ECO:0000259" key="12">
    <source>
        <dbReference type="PROSITE" id="PS50885"/>
    </source>
</evidence>
<evidence type="ECO:0000256" key="7">
    <source>
        <dbReference type="ARBA" id="ARBA00022741"/>
    </source>
</evidence>
<comment type="catalytic activity">
    <reaction evidence="1">
        <text>ATP + protein L-histidine = ADP + protein N-phospho-L-histidine.</text>
        <dbReference type="EC" id="2.7.13.3"/>
    </reaction>
</comment>
<dbReference type="InterPro" id="IPR003594">
    <property type="entry name" value="HATPase_dom"/>
</dbReference>
<dbReference type="Proteomes" id="UP000271003">
    <property type="component" value="Chromosome"/>
</dbReference>
<keyword evidence="10" id="KW-0812">Transmembrane</keyword>
<protein>
    <recommendedName>
        <fullName evidence="3">histidine kinase</fullName>
        <ecNumber evidence="3">2.7.13.3</ecNumber>
    </recommendedName>
</protein>
<dbReference type="InterPro" id="IPR003660">
    <property type="entry name" value="HAMP_dom"/>
</dbReference>
<dbReference type="PANTHER" id="PTHR44936">
    <property type="entry name" value="SENSOR PROTEIN CREC"/>
    <property type="match status" value="1"/>
</dbReference>
<feature type="domain" description="HAMP" evidence="12">
    <location>
        <begin position="183"/>
        <end position="238"/>
    </location>
</feature>
<keyword evidence="14" id="KW-1185">Reference proteome</keyword>
<keyword evidence="10" id="KW-1133">Transmembrane helix</keyword>
<feature type="transmembrane region" description="Helical" evidence="10">
    <location>
        <begin position="160"/>
        <end position="185"/>
    </location>
</feature>
<dbReference type="OrthoDB" id="9804645at2"/>
<reference evidence="13 14" key="1">
    <citation type="journal article" date="2018" name="Int. J. Syst. Evol. Microbiol.">
        <title>Mesosutterella multiformis gen. nov., sp. nov., a member of the family Sutterellaceae and Sutterella megalosphaeroides sp. nov., isolated from human faeces.</title>
        <authorList>
            <person name="Sakamoto M."/>
            <person name="Ikeyama N."/>
            <person name="Kunihiro T."/>
            <person name="Iino T."/>
            <person name="Yuki M."/>
            <person name="Ohkuma M."/>
        </authorList>
    </citation>
    <scope>NUCLEOTIDE SEQUENCE [LARGE SCALE GENOMIC DNA]</scope>
    <source>
        <strain evidence="13 14">6FBBBH3</strain>
    </source>
</reference>
<dbReference type="Pfam" id="PF00672">
    <property type="entry name" value="HAMP"/>
    <property type="match status" value="1"/>
</dbReference>
<dbReference type="SUPFAM" id="SSF55874">
    <property type="entry name" value="ATPase domain of HSP90 chaperone/DNA topoisomerase II/histidine kinase"/>
    <property type="match status" value="1"/>
</dbReference>